<evidence type="ECO:0000256" key="11">
    <source>
        <dbReference type="HAMAP-Rule" id="MF_00059"/>
    </source>
</evidence>
<evidence type="ECO:0000256" key="2">
    <source>
        <dbReference type="ARBA" id="ARBA00012418"/>
    </source>
</evidence>
<name>A0A2M6XV11_9BACT</name>
<dbReference type="SUPFAM" id="SSF55257">
    <property type="entry name" value="RBP11-like subunits of RNA polymerase"/>
    <property type="match status" value="1"/>
</dbReference>
<feature type="region of interest" description="Alpha C-terminal domain (alpha-CTD)" evidence="11">
    <location>
        <begin position="258"/>
        <end position="323"/>
    </location>
</feature>
<evidence type="ECO:0000256" key="10">
    <source>
        <dbReference type="ARBA" id="ARBA00048552"/>
    </source>
</evidence>
<evidence type="ECO:0000256" key="4">
    <source>
        <dbReference type="ARBA" id="ARBA00022478"/>
    </source>
</evidence>
<feature type="domain" description="DNA-directed RNA polymerase RpoA/D/Rpb3-type" evidence="12">
    <location>
        <begin position="17"/>
        <end position="225"/>
    </location>
</feature>
<dbReference type="InterPro" id="IPR036603">
    <property type="entry name" value="RBP11-like"/>
</dbReference>
<dbReference type="Gene3D" id="3.30.1360.10">
    <property type="entry name" value="RNA polymerase, RBP11-like subunit"/>
    <property type="match status" value="1"/>
</dbReference>
<dbReference type="Pfam" id="PF03118">
    <property type="entry name" value="RNA_pol_A_CTD"/>
    <property type="match status" value="1"/>
</dbReference>
<comment type="catalytic activity">
    <reaction evidence="10 11">
        <text>RNA(n) + a ribonucleoside 5'-triphosphate = RNA(n+1) + diphosphate</text>
        <dbReference type="Rhea" id="RHEA:21248"/>
        <dbReference type="Rhea" id="RHEA-COMP:14527"/>
        <dbReference type="Rhea" id="RHEA-COMP:17342"/>
        <dbReference type="ChEBI" id="CHEBI:33019"/>
        <dbReference type="ChEBI" id="CHEBI:61557"/>
        <dbReference type="ChEBI" id="CHEBI:140395"/>
        <dbReference type="EC" id="2.7.7.6"/>
    </reaction>
</comment>
<keyword evidence="7 11" id="KW-0804">Transcription</keyword>
<evidence type="ECO:0000313" key="14">
    <source>
        <dbReference type="Proteomes" id="UP000229784"/>
    </source>
</evidence>
<dbReference type="CDD" id="cd06928">
    <property type="entry name" value="RNAP_alpha_NTD"/>
    <property type="match status" value="1"/>
</dbReference>
<dbReference type="GO" id="GO:0003677">
    <property type="term" value="F:DNA binding"/>
    <property type="evidence" value="ECO:0007669"/>
    <property type="project" value="UniProtKB-UniRule"/>
</dbReference>
<dbReference type="SMART" id="SM00662">
    <property type="entry name" value="RPOLD"/>
    <property type="match status" value="1"/>
</dbReference>
<dbReference type="InterPro" id="IPR011773">
    <property type="entry name" value="DNA-dir_RpoA"/>
</dbReference>
<evidence type="ECO:0000256" key="5">
    <source>
        <dbReference type="ARBA" id="ARBA00022679"/>
    </source>
</evidence>
<dbReference type="Proteomes" id="UP000229784">
    <property type="component" value="Unassembled WGS sequence"/>
</dbReference>
<evidence type="ECO:0000256" key="8">
    <source>
        <dbReference type="ARBA" id="ARBA00032524"/>
    </source>
</evidence>
<dbReference type="HAMAP" id="MF_00059">
    <property type="entry name" value="RNApol_bact_RpoA"/>
    <property type="match status" value="1"/>
</dbReference>
<dbReference type="GO" id="GO:0046983">
    <property type="term" value="F:protein dimerization activity"/>
    <property type="evidence" value="ECO:0007669"/>
    <property type="project" value="InterPro"/>
</dbReference>
<dbReference type="EMBL" id="PEXQ01000018">
    <property type="protein sequence ID" value="PIU16285.1"/>
    <property type="molecule type" value="Genomic_DNA"/>
</dbReference>
<dbReference type="GO" id="GO:0005737">
    <property type="term" value="C:cytoplasm"/>
    <property type="evidence" value="ECO:0007669"/>
    <property type="project" value="UniProtKB-ARBA"/>
</dbReference>
<accession>A0A2M6XV11</accession>
<keyword evidence="6 11" id="KW-0548">Nucleotidyltransferase</keyword>
<dbReference type="InterPro" id="IPR011262">
    <property type="entry name" value="DNA-dir_RNA_pol_insert"/>
</dbReference>
<dbReference type="EC" id="2.7.7.6" evidence="2 11"/>
<dbReference type="SUPFAM" id="SSF47789">
    <property type="entry name" value="C-terminal domain of RNA polymerase alpha subunit"/>
    <property type="match status" value="1"/>
</dbReference>
<dbReference type="GO" id="GO:0003899">
    <property type="term" value="F:DNA-directed RNA polymerase activity"/>
    <property type="evidence" value="ECO:0007669"/>
    <property type="project" value="UniProtKB-UniRule"/>
</dbReference>
<dbReference type="InterPro" id="IPR036643">
    <property type="entry name" value="RNApol_insert_sf"/>
</dbReference>
<keyword evidence="4 11" id="KW-0240">DNA-directed RNA polymerase</keyword>
<dbReference type="FunFam" id="2.170.120.12:FF:000001">
    <property type="entry name" value="DNA-directed RNA polymerase subunit alpha"/>
    <property type="match status" value="1"/>
</dbReference>
<dbReference type="Pfam" id="PF01193">
    <property type="entry name" value="RNA_pol_L"/>
    <property type="match status" value="1"/>
</dbReference>
<gene>
    <name evidence="11" type="primary">rpoA</name>
    <name evidence="13" type="ORF">COT20_00730</name>
</gene>
<comment type="subunit">
    <text evidence="11">Homodimer. The RNAP catalytic core consists of 2 alpha, 1 beta, 1 beta' and 1 omega subunit. When a sigma factor is associated with the core the holoenzyme is formed, which can initiate transcription.</text>
</comment>
<comment type="domain">
    <text evidence="11">The N-terminal domain is essential for RNAP assembly and basal transcription, whereas the C-terminal domain is involved in interaction with transcriptional regulators and with upstream promoter elements.</text>
</comment>
<comment type="similarity">
    <text evidence="1 11">Belongs to the RNA polymerase alpha chain family.</text>
</comment>
<feature type="region of interest" description="Alpha N-terminal domain (alpha-NTD)" evidence="11">
    <location>
        <begin position="1"/>
        <end position="234"/>
    </location>
</feature>
<dbReference type="Gene3D" id="1.10.150.20">
    <property type="entry name" value="5' to 3' exonuclease, C-terminal subdomain"/>
    <property type="match status" value="1"/>
</dbReference>
<dbReference type="NCBIfam" id="NF003519">
    <property type="entry name" value="PRK05182.2-5"/>
    <property type="match status" value="1"/>
</dbReference>
<dbReference type="InterPro" id="IPR011260">
    <property type="entry name" value="RNAP_asu_C"/>
</dbReference>
<protein>
    <recommendedName>
        <fullName evidence="3 11">DNA-directed RNA polymerase subunit alpha</fullName>
        <shortName evidence="11">RNAP subunit alpha</shortName>
        <ecNumber evidence="2 11">2.7.7.6</ecNumber>
    </recommendedName>
    <alternativeName>
        <fullName evidence="9 11">RNA polymerase subunit alpha</fullName>
    </alternativeName>
    <alternativeName>
        <fullName evidence="8 11">Transcriptase subunit alpha</fullName>
    </alternativeName>
</protein>
<organism evidence="13 14">
    <name type="scientific">bacterium (Candidatus Gribaldobacteria) CG08_land_8_20_14_0_20_39_15</name>
    <dbReference type="NCBI Taxonomy" id="2014273"/>
    <lineage>
        <taxon>Bacteria</taxon>
        <taxon>Candidatus Gribaldobacteria</taxon>
    </lineage>
</organism>
<evidence type="ECO:0000256" key="7">
    <source>
        <dbReference type="ARBA" id="ARBA00023163"/>
    </source>
</evidence>
<dbReference type="GO" id="GO:0006351">
    <property type="term" value="P:DNA-templated transcription"/>
    <property type="evidence" value="ECO:0007669"/>
    <property type="project" value="UniProtKB-UniRule"/>
</dbReference>
<reference evidence="14" key="1">
    <citation type="submission" date="2017-09" db="EMBL/GenBank/DDBJ databases">
        <title>Depth-based differentiation of microbial function through sediment-hosted aquifers and enrichment of novel symbionts in the deep terrestrial subsurface.</title>
        <authorList>
            <person name="Probst A.J."/>
            <person name="Ladd B."/>
            <person name="Jarett J.K."/>
            <person name="Geller-Mcgrath D.E."/>
            <person name="Sieber C.M.K."/>
            <person name="Emerson J.B."/>
            <person name="Anantharaman K."/>
            <person name="Thomas B.C."/>
            <person name="Malmstrom R."/>
            <person name="Stieglmeier M."/>
            <person name="Klingl A."/>
            <person name="Woyke T."/>
            <person name="Ryan C.M."/>
            <person name="Banfield J.F."/>
        </authorList>
    </citation>
    <scope>NUCLEOTIDE SEQUENCE [LARGE SCALE GENOMIC DNA]</scope>
</reference>
<proteinExistence type="inferred from homology"/>
<dbReference type="NCBIfam" id="TIGR02027">
    <property type="entry name" value="rpoA"/>
    <property type="match status" value="1"/>
</dbReference>
<evidence type="ECO:0000256" key="6">
    <source>
        <dbReference type="ARBA" id="ARBA00022695"/>
    </source>
</evidence>
<comment type="caution">
    <text evidence="13">The sequence shown here is derived from an EMBL/GenBank/DDBJ whole genome shotgun (WGS) entry which is preliminary data.</text>
</comment>
<dbReference type="AlphaFoldDB" id="A0A2M6XV11"/>
<dbReference type="GO" id="GO:0000428">
    <property type="term" value="C:DNA-directed RNA polymerase complex"/>
    <property type="evidence" value="ECO:0007669"/>
    <property type="project" value="UniProtKB-KW"/>
</dbReference>
<dbReference type="InterPro" id="IPR011263">
    <property type="entry name" value="DNA-dir_RNA_pol_RpoA/D/Rpb3"/>
</dbReference>
<dbReference type="Pfam" id="PF01000">
    <property type="entry name" value="RNA_pol_A_bac"/>
    <property type="match status" value="1"/>
</dbReference>
<dbReference type="SUPFAM" id="SSF56553">
    <property type="entry name" value="Insert subdomain of RNA polymerase alpha subunit"/>
    <property type="match status" value="1"/>
</dbReference>
<evidence type="ECO:0000256" key="3">
    <source>
        <dbReference type="ARBA" id="ARBA00015972"/>
    </source>
</evidence>
<evidence type="ECO:0000313" key="13">
    <source>
        <dbReference type="EMBL" id="PIU16285.1"/>
    </source>
</evidence>
<comment type="function">
    <text evidence="11">DNA-dependent RNA polymerase catalyzes the transcription of DNA into RNA using the four ribonucleoside triphosphates as substrates.</text>
</comment>
<dbReference type="Gene3D" id="2.170.120.12">
    <property type="entry name" value="DNA-directed RNA polymerase, insert domain"/>
    <property type="match status" value="1"/>
</dbReference>
<keyword evidence="5 11" id="KW-0808">Transferase</keyword>
<evidence type="ECO:0000256" key="1">
    <source>
        <dbReference type="ARBA" id="ARBA00007123"/>
    </source>
</evidence>
<sequence length="323" mass="35530">MIPLPSKSHIVQKEGNKAVLEVAGLYPGYGVTIGNCLRRVLLSSLKGAAITQIKIEAVSHEFSAIPGVFEDVIFLILNLKRLTFKMYSDEPQTITLSVKGEREVKGKDFKLTSELELANPEAHIATITKSSSELKIEALVESGIGYWPAKDREVKKVEIGVIPIDAIFAPVRKVSFKVENMRVGKRTDFDLLRLEIETDGTIEPEKALKESIGILMDHFSVIAKVGEELTVKVEDILIKKSAKVAQGSVKNDQDNVEIEKVKIEESKLSERIKNALLANNIKTIGGLVKKSETTLLQMEGLGDKAISEIKKTLKKAGLELKAS</sequence>
<evidence type="ECO:0000259" key="12">
    <source>
        <dbReference type="SMART" id="SM00662"/>
    </source>
</evidence>
<evidence type="ECO:0000256" key="9">
    <source>
        <dbReference type="ARBA" id="ARBA00033070"/>
    </source>
</evidence>